<dbReference type="SUPFAM" id="SSF103473">
    <property type="entry name" value="MFS general substrate transporter"/>
    <property type="match status" value="1"/>
</dbReference>
<feature type="transmembrane region" description="Helical" evidence="9">
    <location>
        <begin position="292"/>
        <end position="311"/>
    </location>
</feature>
<dbReference type="RefSeq" id="WP_013019057.1">
    <property type="nucleotide sequence ID" value="NC_013947.1"/>
</dbReference>
<name>D3PYQ3_STANL</name>
<keyword evidence="7 9" id="KW-1133">Transmembrane helix</keyword>
<feature type="transmembrane region" description="Helical" evidence="9">
    <location>
        <begin position="17"/>
        <end position="36"/>
    </location>
</feature>
<comment type="subcellular location">
    <subcellularLocation>
        <location evidence="1">Cell membrane</location>
        <topology evidence="1">Multi-pass membrane protein</topology>
    </subcellularLocation>
</comment>
<dbReference type="Pfam" id="PF07690">
    <property type="entry name" value="MFS_1"/>
    <property type="match status" value="1"/>
</dbReference>
<dbReference type="InterPro" id="IPR011701">
    <property type="entry name" value="MFS"/>
</dbReference>
<dbReference type="PROSITE" id="PS00216">
    <property type="entry name" value="SUGAR_TRANSPORT_1"/>
    <property type="match status" value="1"/>
</dbReference>
<evidence type="ECO:0000313" key="11">
    <source>
        <dbReference type="EMBL" id="ADD43486.1"/>
    </source>
</evidence>
<dbReference type="EMBL" id="CP001778">
    <property type="protein sequence ID" value="ADD43486.1"/>
    <property type="molecule type" value="Genomic_DNA"/>
</dbReference>
<evidence type="ECO:0000256" key="2">
    <source>
        <dbReference type="ARBA" id="ARBA00006236"/>
    </source>
</evidence>
<dbReference type="NCBIfam" id="TIGR00710">
    <property type="entry name" value="efflux_Bcr_CflA"/>
    <property type="match status" value="1"/>
</dbReference>
<dbReference type="InterPro" id="IPR004812">
    <property type="entry name" value="Efflux_drug-R_Bcr/CmlA"/>
</dbReference>
<dbReference type="GO" id="GO:1990961">
    <property type="term" value="P:xenobiotic detoxification by transmembrane export across the plasma membrane"/>
    <property type="evidence" value="ECO:0007669"/>
    <property type="project" value="InterPro"/>
</dbReference>
<protein>
    <submittedName>
        <fullName evidence="11">Drug resistance transporter, Bcr/CflA subfamily</fullName>
    </submittedName>
</protein>
<dbReference type="FunFam" id="1.20.1720.10:FF:000005">
    <property type="entry name" value="Bcr/CflA family efflux transporter"/>
    <property type="match status" value="1"/>
</dbReference>
<dbReference type="GO" id="GO:0005886">
    <property type="term" value="C:plasma membrane"/>
    <property type="evidence" value="ECO:0007669"/>
    <property type="project" value="UniProtKB-SubCell"/>
</dbReference>
<dbReference type="PROSITE" id="PS50850">
    <property type="entry name" value="MFS"/>
    <property type="match status" value="1"/>
</dbReference>
<dbReference type="InterPro" id="IPR001958">
    <property type="entry name" value="Tet-R_TetA/multi-R_MdtG-like"/>
</dbReference>
<evidence type="ECO:0000256" key="5">
    <source>
        <dbReference type="ARBA" id="ARBA00022475"/>
    </source>
</evidence>
<feature type="transmembrane region" description="Helical" evidence="9">
    <location>
        <begin position="145"/>
        <end position="167"/>
    </location>
</feature>
<evidence type="ECO:0000256" key="9">
    <source>
        <dbReference type="SAM" id="Phobius"/>
    </source>
</evidence>
<evidence type="ECO:0000256" key="7">
    <source>
        <dbReference type="ARBA" id="ARBA00022989"/>
    </source>
</evidence>
<evidence type="ECO:0000256" key="1">
    <source>
        <dbReference type="ARBA" id="ARBA00004651"/>
    </source>
</evidence>
<gene>
    <name evidence="11" type="ordered locus">Snas_3830</name>
</gene>
<reference evidence="11 12" key="1">
    <citation type="journal article" date="2009" name="Stand. Genomic Sci.">
        <title>Complete genome sequence of Stackebrandtia nassauensis type strain (LLR-40K-21).</title>
        <authorList>
            <person name="Munk C."/>
            <person name="Lapidus A."/>
            <person name="Copeland A."/>
            <person name="Jando M."/>
            <person name="Mayilraj S."/>
            <person name="Glavina Del Rio T."/>
            <person name="Nolan M."/>
            <person name="Chen F."/>
            <person name="Lucas S."/>
            <person name="Tice H."/>
            <person name="Cheng J.F."/>
            <person name="Han C."/>
            <person name="Detter J.C."/>
            <person name="Bruce D."/>
            <person name="Goodwin L."/>
            <person name="Chain P."/>
            <person name="Pitluck S."/>
            <person name="Goker M."/>
            <person name="Ovchinikova G."/>
            <person name="Pati A."/>
            <person name="Ivanova N."/>
            <person name="Mavromatis K."/>
            <person name="Chen A."/>
            <person name="Palaniappan K."/>
            <person name="Land M."/>
            <person name="Hauser L."/>
            <person name="Chang Y.J."/>
            <person name="Jeffries C.D."/>
            <person name="Bristow J."/>
            <person name="Eisen J.A."/>
            <person name="Markowitz V."/>
            <person name="Hugenholtz P."/>
            <person name="Kyrpides N.C."/>
            <person name="Klenk H.P."/>
        </authorList>
    </citation>
    <scope>NUCLEOTIDE SEQUENCE [LARGE SCALE GENOMIC DNA]</scope>
    <source>
        <strain evidence="12">DSM 44728 / CIP 108903 / NRRL B-16338 / NBRC 102104 / LLR-40K-21</strain>
    </source>
</reference>
<feature type="transmembrane region" description="Helical" evidence="9">
    <location>
        <begin position="317"/>
        <end position="344"/>
    </location>
</feature>
<evidence type="ECO:0000256" key="3">
    <source>
        <dbReference type="ARBA" id="ARBA00007520"/>
    </source>
</evidence>
<dbReference type="Gene3D" id="1.20.1720.10">
    <property type="entry name" value="Multidrug resistance protein D"/>
    <property type="match status" value="1"/>
</dbReference>
<dbReference type="STRING" id="446470.Snas_3830"/>
<organism evidence="11 12">
    <name type="scientific">Stackebrandtia nassauensis (strain DSM 44728 / CIP 108903 / NRRL B-16338 / NBRC 102104 / LLR-40K-21)</name>
    <dbReference type="NCBI Taxonomy" id="446470"/>
    <lineage>
        <taxon>Bacteria</taxon>
        <taxon>Bacillati</taxon>
        <taxon>Actinomycetota</taxon>
        <taxon>Actinomycetes</taxon>
        <taxon>Glycomycetales</taxon>
        <taxon>Glycomycetaceae</taxon>
        <taxon>Stackebrandtia</taxon>
    </lineage>
</organism>
<evidence type="ECO:0000256" key="8">
    <source>
        <dbReference type="ARBA" id="ARBA00023136"/>
    </source>
</evidence>
<feature type="domain" description="Major facilitator superfamily (MFS) profile" evidence="10">
    <location>
        <begin position="19"/>
        <end position="410"/>
    </location>
</feature>
<feature type="transmembrane region" description="Helical" evidence="9">
    <location>
        <begin position="87"/>
        <end position="106"/>
    </location>
</feature>
<keyword evidence="8 9" id="KW-0472">Membrane</keyword>
<dbReference type="InterPro" id="IPR005829">
    <property type="entry name" value="Sugar_transporter_CS"/>
</dbReference>
<dbReference type="CDD" id="cd17320">
    <property type="entry name" value="MFS_MdfA_MDR_like"/>
    <property type="match status" value="1"/>
</dbReference>
<keyword evidence="6 9" id="KW-0812">Transmembrane</keyword>
<dbReference type="InterPro" id="IPR020846">
    <property type="entry name" value="MFS_dom"/>
</dbReference>
<keyword evidence="4" id="KW-0813">Transport</keyword>
<dbReference type="eggNOG" id="COG2814">
    <property type="taxonomic scope" value="Bacteria"/>
</dbReference>
<feature type="transmembrane region" description="Helical" evidence="9">
    <location>
        <begin position="356"/>
        <end position="375"/>
    </location>
</feature>
<dbReference type="PRINTS" id="PR01035">
    <property type="entry name" value="TCRTETA"/>
</dbReference>
<proteinExistence type="inferred from homology"/>
<evidence type="ECO:0000313" key="12">
    <source>
        <dbReference type="Proteomes" id="UP000000844"/>
    </source>
</evidence>
<dbReference type="AlphaFoldDB" id="D3PYQ3"/>
<keyword evidence="5" id="KW-1003">Cell membrane</keyword>
<comment type="similarity">
    <text evidence="2">Belongs to the major facilitator superfamily. Bcr/CmlA family.</text>
</comment>
<comment type="similarity">
    <text evidence="3">Belongs to the major facilitator superfamily. TCR/Tet family.</text>
</comment>
<evidence type="ECO:0000256" key="6">
    <source>
        <dbReference type="ARBA" id="ARBA00022692"/>
    </source>
</evidence>
<accession>D3PYQ3</accession>
<feature type="transmembrane region" description="Helical" evidence="9">
    <location>
        <begin position="225"/>
        <end position="249"/>
    </location>
</feature>
<dbReference type="Proteomes" id="UP000000844">
    <property type="component" value="Chromosome"/>
</dbReference>
<dbReference type="PANTHER" id="PTHR23502:SF132">
    <property type="entry name" value="POLYAMINE TRANSPORTER 2-RELATED"/>
    <property type="match status" value="1"/>
</dbReference>
<sequence>MSAAEAAPQSAGHPRRFVALLVLTLGVITATGPLATDLYLPAFPEIAKDLDAPQSHIQLTLTSAMFGLAVGQMIIGPMSDAFGRRRPLLIGTAIFTVASFLCVFVPSAGVFIALRFVQGAAGAAGAVIARAIVRDHFSGDAITKFFSRLVLVTMLAPMLGPILGAQLLRVGPWQVGFIVLTVVSIIGMVLVYFALPESLPASQRRATTPAALLNVVRRLIADPRFIGPALTLALVFGGLFTYISSFSFVAQEQLGATAQQYSYVFGINTLAMLGGTQINGFLIGRVGTRSRLIAGLAGSCVGVLALAILDVSGATDLVSLTIALAILMLSLGMVFPNCTSLALASQPASVAGTGSALIGTLQFGLGGAIPAAAAWTPDGRVSLASMVIVMLSAILVAVPVFALFGVRATRYAD</sequence>
<feature type="transmembrane region" description="Helical" evidence="9">
    <location>
        <begin position="381"/>
        <end position="406"/>
    </location>
</feature>
<feature type="transmembrane region" description="Helical" evidence="9">
    <location>
        <begin position="56"/>
        <end position="75"/>
    </location>
</feature>
<dbReference type="GO" id="GO:0042910">
    <property type="term" value="F:xenobiotic transmembrane transporter activity"/>
    <property type="evidence" value="ECO:0007669"/>
    <property type="project" value="InterPro"/>
</dbReference>
<evidence type="ECO:0000256" key="4">
    <source>
        <dbReference type="ARBA" id="ARBA00022448"/>
    </source>
</evidence>
<dbReference type="HOGENOM" id="CLU_001265_47_0_11"/>
<dbReference type="PANTHER" id="PTHR23502">
    <property type="entry name" value="MAJOR FACILITATOR SUPERFAMILY"/>
    <property type="match status" value="1"/>
</dbReference>
<feature type="transmembrane region" description="Helical" evidence="9">
    <location>
        <begin position="173"/>
        <end position="195"/>
    </location>
</feature>
<dbReference type="KEGG" id="sna:Snas_3830"/>
<feature type="transmembrane region" description="Helical" evidence="9">
    <location>
        <begin position="261"/>
        <end position="283"/>
    </location>
</feature>
<keyword evidence="12" id="KW-1185">Reference proteome</keyword>
<dbReference type="InterPro" id="IPR036259">
    <property type="entry name" value="MFS_trans_sf"/>
</dbReference>
<feature type="transmembrane region" description="Helical" evidence="9">
    <location>
        <begin position="112"/>
        <end position="133"/>
    </location>
</feature>
<evidence type="ECO:0000259" key="10">
    <source>
        <dbReference type="PROSITE" id="PS50850"/>
    </source>
</evidence>